<accession>A0ABZ2JVZ1</accession>
<dbReference type="RefSeq" id="WP_394840557.1">
    <property type="nucleotide sequence ID" value="NZ_CP089982.1"/>
</dbReference>
<dbReference type="Proteomes" id="UP001379533">
    <property type="component" value="Chromosome"/>
</dbReference>
<dbReference type="Pfam" id="PF10009">
    <property type="entry name" value="DUF2252"/>
    <property type="match status" value="1"/>
</dbReference>
<protein>
    <submittedName>
        <fullName evidence="1">DUF2252 domain-containing protein</fullName>
    </submittedName>
</protein>
<evidence type="ECO:0000313" key="1">
    <source>
        <dbReference type="EMBL" id="WXA89944.1"/>
    </source>
</evidence>
<evidence type="ECO:0000313" key="2">
    <source>
        <dbReference type="Proteomes" id="UP001379533"/>
    </source>
</evidence>
<reference evidence="1 2" key="1">
    <citation type="submission" date="2021-12" db="EMBL/GenBank/DDBJ databases">
        <title>Discovery of the Pendulisporaceae a myxobacterial family with distinct sporulation behavior and unique specialized metabolism.</title>
        <authorList>
            <person name="Garcia R."/>
            <person name="Popoff A."/>
            <person name="Bader C.D."/>
            <person name="Loehr J."/>
            <person name="Walesch S."/>
            <person name="Walt C."/>
            <person name="Boldt J."/>
            <person name="Bunk B."/>
            <person name="Haeckl F.J.F.P.J."/>
            <person name="Gunesch A.P."/>
            <person name="Birkelbach J."/>
            <person name="Nuebel U."/>
            <person name="Pietschmann T."/>
            <person name="Bach T."/>
            <person name="Mueller R."/>
        </authorList>
    </citation>
    <scope>NUCLEOTIDE SEQUENCE [LARGE SCALE GENOMIC DNA]</scope>
    <source>
        <strain evidence="1 2">MSr12523</strain>
    </source>
</reference>
<sequence>MRSFDPMAFAKEQIARDEARTRHMPALFVRKVSRMRASAVGFLRGAAPLFYELYEHYAEDCHDGPAGDGWIAGDLHVENFGVYRTAPVDLLQRGRAANVTFDLNDFDDALVGPWRLDVLRLLTSLLLAARGFGASGARAASWTEALLDAYTSRAFDRAPQSLEVPAPVMSLLTRASARTRRALLDARTTRTSRGRRFVRDGLRYAELAPATDAAARKAFEIYARGVQETYGLTPQHFEVVDTAFRIAGTGSLGTLRIAVLARGKGKDDGNWIFDMKAQSAPSAEAYGKPANVRSPAERVLTAMQRCLEQPPHMAGTVRMGAASMLVRRLAPQEDKLDLAHVPDADLLPLARYLGALTGAAHRRGARSKPRPWSSAACTKLLYRAFALAGLHEAIYLAYSRLTEPMASK</sequence>
<gene>
    <name evidence="1" type="ORF">LZC95_25995</name>
</gene>
<dbReference type="PANTHER" id="PTHR39441">
    <property type="entry name" value="DUF2252 DOMAIN-CONTAINING PROTEIN"/>
    <property type="match status" value="1"/>
</dbReference>
<dbReference type="EMBL" id="CP089982">
    <property type="protein sequence ID" value="WXA89944.1"/>
    <property type="molecule type" value="Genomic_DNA"/>
</dbReference>
<keyword evidence="2" id="KW-1185">Reference proteome</keyword>
<organism evidence="1 2">
    <name type="scientific">Pendulispora brunnea</name>
    <dbReference type="NCBI Taxonomy" id="2905690"/>
    <lineage>
        <taxon>Bacteria</taxon>
        <taxon>Pseudomonadati</taxon>
        <taxon>Myxococcota</taxon>
        <taxon>Myxococcia</taxon>
        <taxon>Myxococcales</taxon>
        <taxon>Sorangiineae</taxon>
        <taxon>Pendulisporaceae</taxon>
        <taxon>Pendulispora</taxon>
    </lineage>
</organism>
<proteinExistence type="predicted"/>
<dbReference type="InterPro" id="IPR018721">
    <property type="entry name" value="DUF2252"/>
</dbReference>
<dbReference type="PANTHER" id="PTHR39441:SF1">
    <property type="entry name" value="DUF2252 DOMAIN-CONTAINING PROTEIN"/>
    <property type="match status" value="1"/>
</dbReference>
<name>A0ABZ2JVZ1_9BACT</name>